<dbReference type="EMBL" id="JANBPK010000015">
    <property type="protein sequence ID" value="KAJ2936850.1"/>
    <property type="molecule type" value="Genomic_DNA"/>
</dbReference>
<evidence type="ECO:0000259" key="2">
    <source>
        <dbReference type="Pfam" id="PF24883"/>
    </source>
</evidence>
<protein>
    <recommendedName>
        <fullName evidence="2">Nephrocystin 3-like N-terminal domain-containing protein</fullName>
    </recommendedName>
</protein>
<reference evidence="3" key="1">
    <citation type="submission" date="2022-06" db="EMBL/GenBank/DDBJ databases">
        <title>Genome Sequence of Candolleomyces eurysporus.</title>
        <authorList>
            <person name="Buettner E."/>
        </authorList>
    </citation>
    <scope>NUCLEOTIDE SEQUENCE</scope>
    <source>
        <strain evidence="3">VTCC 930004</strain>
    </source>
</reference>
<name>A0A9W8JU90_9AGAR</name>
<feature type="non-terminal residue" evidence="3">
    <location>
        <position position="1"/>
    </location>
</feature>
<dbReference type="SUPFAM" id="SSF52540">
    <property type="entry name" value="P-loop containing nucleoside triphosphate hydrolases"/>
    <property type="match status" value="1"/>
</dbReference>
<feature type="domain" description="Nephrocystin 3-like N-terminal" evidence="2">
    <location>
        <begin position="75"/>
        <end position="225"/>
    </location>
</feature>
<dbReference type="PANTHER" id="PTHR10039">
    <property type="entry name" value="AMELOGENIN"/>
    <property type="match status" value="1"/>
</dbReference>
<dbReference type="Proteomes" id="UP001140091">
    <property type="component" value="Unassembled WGS sequence"/>
</dbReference>
<gene>
    <name evidence="3" type="ORF">H1R20_g261</name>
</gene>
<dbReference type="InterPro" id="IPR056884">
    <property type="entry name" value="NPHP3-like_N"/>
</dbReference>
<dbReference type="InterPro" id="IPR027417">
    <property type="entry name" value="P-loop_NTPase"/>
</dbReference>
<proteinExistence type="predicted"/>
<organism evidence="3 4">
    <name type="scientific">Candolleomyces eurysporus</name>
    <dbReference type="NCBI Taxonomy" id="2828524"/>
    <lineage>
        <taxon>Eukaryota</taxon>
        <taxon>Fungi</taxon>
        <taxon>Dikarya</taxon>
        <taxon>Basidiomycota</taxon>
        <taxon>Agaricomycotina</taxon>
        <taxon>Agaricomycetes</taxon>
        <taxon>Agaricomycetidae</taxon>
        <taxon>Agaricales</taxon>
        <taxon>Agaricineae</taxon>
        <taxon>Psathyrellaceae</taxon>
        <taxon>Candolleomyces</taxon>
    </lineage>
</organism>
<evidence type="ECO:0000256" key="1">
    <source>
        <dbReference type="ARBA" id="ARBA00022737"/>
    </source>
</evidence>
<evidence type="ECO:0000313" key="3">
    <source>
        <dbReference type="EMBL" id="KAJ2936850.1"/>
    </source>
</evidence>
<keyword evidence="1" id="KW-0677">Repeat</keyword>
<keyword evidence="4" id="KW-1185">Reference proteome</keyword>
<accession>A0A9W8JU90</accession>
<dbReference type="Gene3D" id="3.40.50.300">
    <property type="entry name" value="P-loop containing nucleotide triphosphate hydrolases"/>
    <property type="match status" value="1"/>
</dbReference>
<dbReference type="AlphaFoldDB" id="A0A9W8JU90"/>
<dbReference type="Pfam" id="PF24883">
    <property type="entry name" value="NPHP3_N"/>
    <property type="match status" value="1"/>
</dbReference>
<comment type="caution">
    <text evidence="3">The sequence shown here is derived from an EMBL/GenBank/DDBJ whole genome shotgun (WGS) entry which is preliminary data.</text>
</comment>
<sequence length="705" mass="80806">MSSVSYFKNARNFVVNNSTFNTYVSGADALQFLYEHSATGAMHDSDERYPPPVCHPGTRQAVIVRIADWYGYRTGPGKPIMWVHAPAGYGKTAIAGTVSKMLEEIVGLSFSPLGATFFFWRTSPERNSPSRFIITIAYQLAVSIPELAPHIEIAVKRNPMILKKTLEVQMSKLIVEPFKAIGRLEGIPNRLVVIDGLDECINSEQESRVEKKYAEDQEKVQIRVLKLIHILQSHRLPLSFLILSRPEPWIEKHLRSWRSEDAVEVVDLYEIGDHMNDVEKYIRAELTRISSSIEPQVVDEEWPTENIVRVFVWKTNGHMLYASTALQHIDDPYDDPRKRLKDILDSSPNSHPDLEHSTTFSSLYELYRQILRSCPASQRSVLVEVLEDIIVASIDKHFNVNAGLRRALATLDSVSGRAPGCGVRAIRGLHAVLRLSNTTTNSTNAAWYTGWLNPFIHSSFVEFLTNPMLSLEFAVDTGRGRRRLLRNCIECISVITSQTEVEEDHLQYALLAFRPLWIKTWWNEEGLRLREAEYIEIVKKLLTVDLATCFIKVFTRRETCLTPTYMTCRLAVPHRAPKPIGPAKLHFGKNLVPLVERACFHVQSSMEGALLSLLDQFRQNRISGYWWSPEFPDSLEFYLFLLCDRMANSDEWKSDKVVKALKNLRHEREKNCFFDQLIREVEEHPAMSWPSPMQPILNFVIYDDS</sequence>
<dbReference type="OrthoDB" id="194358at2759"/>
<evidence type="ECO:0000313" key="4">
    <source>
        <dbReference type="Proteomes" id="UP001140091"/>
    </source>
</evidence>